<evidence type="ECO:0000256" key="1">
    <source>
        <dbReference type="ARBA" id="ARBA00004141"/>
    </source>
</evidence>
<dbReference type="PANTHER" id="PTHR31040:SF1">
    <property type="entry name" value="NURIM"/>
    <property type="match status" value="1"/>
</dbReference>
<dbReference type="InterPro" id="IPR033580">
    <property type="entry name" value="Nurim-like"/>
</dbReference>
<protein>
    <submittedName>
        <fullName evidence="8">Protein-S-isoprenylcysteine O-methyltransferase Ste14</fullName>
    </submittedName>
</protein>
<dbReference type="InterPro" id="IPR009915">
    <property type="entry name" value="NnrU_dom"/>
</dbReference>
<organism evidence="8">
    <name type="scientific">Candidatus Kentrum sp. DK</name>
    <dbReference type="NCBI Taxonomy" id="2126562"/>
    <lineage>
        <taxon>Bacteria</taxon>
        <taxon>Pseudomonadati</taxon>
        <taxon>Pseudomonadota</taxon>
        <taxon>Gammaproteobacteria</taxon>
        <taxon>Candidatus Kentrum</taxon>
    </lineage>
</organism>
<name>A0A450S9Z0_9GAMM</name>
<keyword evidence="5 6" id="KW-0472">Membrane</keyword>
<feature type="domain" description="NnrU" evidence="7">
    <location>
        <begin position="47"/>
        <end position="220"/>
    </location>
</feature>
<keyword evidence="8" id="KW-0808">Transferase</keyword>
<evidence type="ECO:0000256" key="5">
    <source>
        <dbReference type="ARBA" id="ARBA00023136"/>
    </source>
</evidence>
<evidence type="ECO:0000256" key="6">
    <source>
        <dbReference type="SAM" id="Phobius"/>
    </source>
</evidence>
<dbReference type="Pfam" id="PF07298">
    <property type="entry name" value="NnrU"/>
    <property type="match status" value="1"/>
</dbReference>
<proteinExistence type="inferred from homology"/>
<evidence type="ECO:0000256" key="4">
    <source>
        <dbReference type="ARBA" id="ARBA00022989"/>
    </source>
</evidence>
<keyword evidence="4 6" id="KW-1133">Transmembrane helix</keyword>
<evidence type="ECO:0000256" key="2">
    <source>
        <dbReference type="ARBA" id="ARBA00010631"/>
    </source>
</evidence>
<feature type="transmembrane region" description="Helical" evidence="6">
    <location>
        <begin position="75"/>
        <end position="96"/>
    </location>
</feature>
<evidence type="ECO:0000256" key="3">
    <source>
        <dbReference type="ARBA" id="ARBA00022692"/>
    </source>
</evidence>
<dbReference type="GO" id="GO:0032259">
    <property type="term" value="P:methylation"/>
    <property type="evidence" value="ECO:0007669"/>
    <property type="project" value="UniProtKB-KW"/>
</dbReference>
<dbReference type="GO" id="GO:0016020">
    <property type="term" value="C:membrane"/>
    <property type="evidence" value="ECO:0007669"/>
    <property type="project" value="UniProtKB-SubCell"/>
</dbReference>
<keyword evidence="3 6" id="KW-0812">Transmembrane</keyword>
<feature type="transmembrane region" description="Helical" evidence="6">
    <location>
        <begin position="108"/>
        <end position="127"/>
    </location>
</feature>
<feature type="transmembrane region" description="Helical" evidence="6">
    <location>
        <begin position="37"/>
        <end position="54"/>
    </location>
</feature>
<dbReference type="AlphaFoldDB" id="A0A450S9Z0"/>
<gene>
    <name evidence="8" type="ORF">BECKDK2373C_GA0170839_102320</name>
</gene>
<evidence type="ECO:0000313" key="8">
    <source>
        <dbReference type="EMBL" id="VFJ48901.1"/>
    </source>
</evidence>
<dbReference type="GO" id="GO:0008168">
    <property type="term" value="F:methyltransferase activity"/>
    <property type="evidence" value="ECO:0007669"/>
    <property type="project" value="UniProtKB-KW"/>
</dbReference>
<feature type="transmembrane region" description="Helical" evidence="6">
    <location>
        <begin position="7"/>
        <end position="31"/>
    </location>
</feature>
<accession>A0A450S9Z0</accession>
<dbReference type="Gene3D" id="1.20.120.1630">
    <property type="match status" value="1"/>
</dbReference>
<comment type="subcellular location">
    <subcellularLocation>
        <location evidence="1">Membrane</location>
        <topology evidence="1">Multi-pass membrane protein</topology>
    </subcellularLocation>
</comment>
<dbReference type="PANTHER" id="PTHR31040">
    <property type="entry name" value="NURIM"/>
    <property type="match status" value="1"/>
</dbReference>
<dbReference type="EMBL" id="CAADEY010000023">
    <property type="protein sequence ID" value="VFJ48901.1"/>
    <property type="molecule type" value="Genomic_DNA"/>
</dbReference>
<comment type="similarity">
    <text evidence="2">Belongs to the nurim family.</text>
</comment>
<keyword evidence="8" id="KW-0489">Methyltransferase</keyword>
<reference evidence="8" key="1">
    <citation type="submission" date="2019-02" db="EMBL/GenBank/DDBJ databases">
        <authorList>
            <person name="Gruber-Vodicka R. H."/>
            <person name="Seah K. B. B."/>
        </authorList>
    </citation>
    <scope>NUCLEOTIDE SEQUENCE</scope>
    <source>
        <strain evidence="8">BECK_DK161</strain>
    </source>
</reference>
<sequence>MRALPFLLPLIGHGALITFTVFLFIGPFHLLALPLDAVPILVFDAGLCLLFFLQHSLMIRKKARERIARRIPKRWFGALYAMVSAGILLLLVLAWQESPWRIASAEGGYRWLLQGIFLLAVIGQLWLSRSLEKTLDVFGEKALRRDPSEAPPPPPPLLTTGPYAWVRHPAYFTIVVLFWSYPDLTADRLLLNVLFTVWIIIGTILEERDLVAMRGEEYRAYQRATPMLIPYRLPASVRRKQTP</sequence>
<evidence type="ECO:0000259" key="7">
    <source>
        <dbReference type="Pfam" id="PF07298"/>
    </source>
</evidence>